<dbReference type="GO" id="GO:0005347">
    <property type="term" value="F:ATP transmembrane transporter activity"/>
    <property type="evidence" value="ECO:0007669"/>
    <property type="project" value="TreeGrafter"/>
</dbReference>
<accession>A0AAV3ZBZ5</accession>
<feature type="transmembrane region" description="Helical" evidence="11">
    <location>
        <begin position="95"/>
        <end position="114"/>
    </location>
</feature>
<feature type="transmembrane region" description="Helical" evidence="11">
    <location>
        <begin position="352"/>
        <end position="374"/>
    </location>
</feature>
<dbReference type="GO" id="GO:0051724">
    <property type="term" value="F:NAD transmembrane transporter activity"/>
    <property type="evidence" value="ECO:0007669"/>
    <property type="project" value="TreeGrafter"/>
</dbReference>
<dbReference type="PRINTS" id="PR00784">
    <property type="entry name" value="MTUNCOUPLING"/>
</dbReference>
<evidence type="ECO:0000313" key="12">
    <source>
        <dbReference type="EMBL" id="GFN91893.1"/>
    </source>
</evidence>
<dbReference type="Proteomes" id="UP000735302">
    <property type="component" value="Unassembled WGS sequence"/>
</dbReference>
<evidence type="ECO:0000256" key="6">
    <source>
        <dbReference type="ARBA" id="ARBA00022989"/>
    </source>
</evidence>
<dbReference type="PROSITE" id="PS50920">
    <property type="entry name" value="SOLCAR"/>
    <property type="match status" value="3"/>
</dbReference>
<comment type="caution">
    <text evidence="12">The sequence shown here is derived from an EMBL/GenBank/DDBJ whole genome shotgun (WGS) entry which is preliminary data.</text>
</comment>
<dbReference type="GO" id="GO:0080122">
    <property type="term" value="F:AMP transmembrane transporter activity"/>
    <property type="evidence" value="ECO:0007669"/>
    <property type="project" value="TreeGrafter"/>
</dbReference>
<dbReference type="Pfam" id="PF00153">
    <property type="entry name" value="Mito_carr"/>
    <property type="match status" value="3"/>
</dbReference>
<dbReference type="InterPro" id="IPR002067">
    <property type="entry name" value="MCP"/>
</dbReference>
<dbReference type="InterPro" id="IPR018108">
    <property type="entry name" value="MCP_transmembrane"/>
</dbReference>
<proteinExistence type="inferred from homology"/>
<keyword evidence="6 11" id="KW-1133">Transmembrane helix</keyword>
<evidence type="ECO:0000256" key="8">
    <source>
        <dbReference type="ARBA" id="ARBA00023140"/>
    </source>
</evidence>
<dbReference type="PANTHER" id="PTHR45939:SF5">
    <property type="entry name" value="PEROXISOMAL MEMBRANE PROTEIN PMP34"/>
    <property type="match status" value="1"/>
</dbReference>
<keyword evidence="5" id="KW-0677">Repeat</keyword>
<evidence type="ECO:0000256" key="5">
    <source>
        <dbReference type="ARBA" id="ARBA00022737"/>
    </source>
</evidence>
<dbReference type="AlphaFoldDB" id="A0AAV3ZBZ5"/>
<comment type="subcellular location">
    <subcellularLocation>
        <location evidence="1">Peroxisome membrane</location>
        <topology evidence="1">Multi-pass membrane protein</topology>
    </subcellularLocation>
</comment>
<evidence type="ECO:0000313" key="13">
    <source>
        <dbReference type="Proteomes" id="UP000735302"/>
    </source>
</evidence>
<keyword evidence="13" id="KW-1185">Reference proteome</keyword>
<name>A0AAV3ZBZ5_9GAST</name>
<sequence>MDWISICCLKSRIAERRSVRCCDLLLDQEAMDAPSLRPYLTHLINGGSGSVVAISVFYPLDTVRTRLQVDDQRQSKNTLQALKDIIKEEGIEGLYLGWFPVVTALCCSNFVYFYSFNGINIGLYRGYQSLCWTTLMSSFIYFYTYACIQYSQHVFYDNRIAIPPSPGDGYLNTGISMSFDLIIAFFAGCVNVLVTTPLWVANTRLKLQGAKLHTEQYNKKSDTPANRKYAGILDCLLKITQTEGISKLWGGTVPSLLLATNPAIQFMVYEALKRYFKQLLKVAELSGLMYFVLGAVAKAVATVITYPLQVVQSRLRAGYAKLESSQTLLQNLIHLVQTKGFGFLYKGMEAKLLQTVLTAALMFSIYEKIANFIFKAMRLR</sequence>
<dbReference type="InterPro" id="IPR023395">
    <property type="entry name" value="MCP_dom_sf"/>
</dbReference>
<keyword evidence="3 10" id="KW-0813">Transport</keyword>
<organism evidence="12 13">
    <name type="scientific">Plakobranchus ocellatus</name>
    <dbReference type="NCBI Taxonomy" id="259542"/>
    <lineage>
        <taxon>Eukaryota</taxon>
        <taxon>Metazoa</taxon>
        <taxon>Spiralia</taxon>
        <taxon>Lophotrochozoa</taxon>
        <taxon>Mollusca</taxon>
        <taxon>Gastropoda</taxon>
        <taxon>Heterobranchia</taxon>
        <taxon>Euthyneura</taxon>
        <taxon>Panpulmonata</taxon>
        <taxon>Sacoglossa</taxon>
        <taxon>Placobranchoidea</taxon>
        <taxon>Plakobranchidae</taxon>
        <taxon>Plakobranchus</taxon>
    </lineage>
</organism>
<dbReference type="GO" id="GO:0044610">
    <property type="term" value="F:FMN transmembrane transporter activity"/>
    <property type="evidence" value="ECO:0007669"/>
    <property type="project" value="TreeGrafter"/>
</dbReference>
<evidence type="ECO:0000256" key="1">
    <source>
        <dbReference type="ARBA" id="ARBA00004585"/>
    </source>
</evidence>
<keyword evidence="7 9" id="KW-0472">Membrane</keyword>
<dbReference type="GO" id="GO:0015228">
    <property type="term" value="F:coenzyme A transmembrane transporter activity"/>
    <property type="evidence" value="ECO:0007669"/>
    <property type="project" value="TreeGrafter"/>
</dbReference>
<evidence type="ECO:0000256" key="9">
    <source>
        <dbReference type="PROSITE-ProRule" id="PRU00282"/>
    </source>
</evidence>
<keyword evidence="4 9" id="KW-0812">Transmembrane</keyword>
<dbReference type="GO" id="GO:0005778">
    <property type="term" value="C:peroxisomal membrane"/>
    <property type="evidence" value="ECO:0007669"/>
    <property type="project" value="UniProtKB-SubCell"/>
</dbReference>
<feature type="repeat" description="Solcar" evidence="9">
    <location>
        <begin position="175"/>
        <end position="275"/>
    </location>
</feature>
<reference evidence="12 13" key="1">
    <citation type="journal article" date="2021" name="Elife">
        <title>Chloroplast acquisition without the gene transfer in kleptoplastic sea slugs, Plakobranchus ocellatus.</title>
        <authorList>
            <person name="Maeda T."/>
            <person name="Takahashi S."/>
            <person name="Yoshida T."/>
            <person name="Shimamura S."/>
            <person name="Takaki Y."/>
            <person name="Nagai Y."/>
            <person name="Toyoda A."/>
            <person name="Suzuki Y."/>
            <person name="Arimoto A."/>
            <person name="Ishii H."/>
            <person name="Satoh N."/>
            <person name="Nishiyama T."/>
            <person name="Hasebe M."/>
            <person name="Maruyama T."/>
            <person name="Minagawa J."/>
            <person name="Obokata J."/>
            <person name="Shigenobu S."/>
        </authorList>
    </citation>
    <scope>NUCLEOTIDE SEQUENCE [LARGE SCALE GENOMIC DNA]</scope>
</reference>
<gene>
    <name evidence="12" type="ORF">PoB_001839900</name>
</gene>
<evidence type="ECO:0000256" key="4">
    <source>
        <dbReference type="ARBA" id="ARBA00022692"/>
    </source>
</evidence>
<feature type="transmembrane region" description="Helical" evidence="11">
    <location>
        <begin position="181"/>
        <end position="201"/>
    </location>
</feature>
<keyword evidence="8" id="KW-0576">Peroxisome</keyword>
<evidence type="ECO:0000256" key="3">
    <source>
        <dbReference type="ARBA" id="ARBA00022448"/>
    </source>
</evidence>
<dbReference type="GO" id="GO:0015230">
    <property type="term" value="F:FAD transmembrane transporter activity"/>
    <property type="evidence" value="ECO:0007669"/>
    <property type="project" value="TreeGrafter"/>
</dbReference>
<feature type="transmembrane region" description="Helical" evidence="11">
    <location>
        <begin position="282"/>
        <end position="306"/>
    </location>
</feature>
<dbReference type="Gene3D" id="1.50.40.10">
    <property type="entry name" value="Mitochondrial carrier domain"/>
    <property type="match status" value="2"/>
</dbReference>
<feature type="repeat" description="Solcar" evidence="9">
    <location>
        <begin position="37"/>
        <end position="122"/>
    </location>
</feature>
<evidence type="ECO:0000256" key="2">
    <source>
        <dbReference type="ARBA" id="ARBA00006375"/>
    </source>
</evidence>
<dbReference type="PANTHER" id="PTHR45939">
    <property type="entry name" value="PEROXISOMAL MEMBRANE PROTEIN PMP34-RELATED"/>
    <property type="match status" value="1"/>
</dbReference>
<dbReference type="InterPro" id="IPR052217">
    <property type="entry name" value="Mito/Peroxisomal_Carrier"/>
</dbReference>
<comment type="similarity">
    <text evidence="2 10">Belongs to the mitochondrial carrier (TC 2.A.29) family.</text>
</comment>
<evidence type="ECO:0000256" key="11">
    <source>
        <dbReference type="SAM" id="Phobius"/>
    </source>
</evidence>
<dbReference type="GO" id="GO:0015217">
    <property type="term" value="F:ADP transmembrane transporter activity"/>
    <property type="evidence" value="ECO:0007669"/>
    <property type="project" value="TreeGrafter"/>
</dbReference>
<feature type="transmembrane region" description="Helical" evidence="11">
    <location>
        <begin position="126"/>
        <end position="146"/>
    </location>
</feature>
<protein>
    <submittedName>
        <fullName evidence="12">Solute carrier family 25 (Mitochondrial carrier, peroxisomal membrane protein), member 17</fullName>
    </submittedName>
</protein>
<evidence type="ECO:0000256" key="7">
    <source>
        <dbReference type="ARBA" id="ARBA00023136"/>
    </source>
</evidence>
<evidence type="ECO:0000256" key="10">
    <source>
        <dbReference type="RuleBase" id="RU000488"/>
    </source>
</evidence>
<dbReference type="SUPFAM" id="SSF103506">
    <property type="entry name" value="Mitochondrial carrier"/>
    <property type="match status" value="2"/>
</dbReference>
<dbReference type="EMBL" id="BLXT01002187">
    <property type="protein sequence ID" value="GFN91893.1"/>
    <property type="molecule type" value="Genomic_DNA"/>
</dbReference>
<feature type="repeat" description="Solcar" evidence="9">
    <location>
        <begin position="285"/>
        <end position="372"/>
    </location>
</feature>